<feature type="region of interest" description="Disordered" evidence="1">
    <location>
        <begin position="82"/>
        <end position="114"/>
    </location>
</feature>
<reference evidence="2 3" key="1">
    <citation type="submission" date="2012-08" db="EMBL/GenBank/DDBJ databases">
        <title>Oryza genome evolution.</title>
        <authorList>
            <person name="Wing R.A."/>
        </authorList>
    </citation>
    <scope>NUCLEOTIDE SEQUENCE</scope>
</reference>
<sequence length="329" mass="36375">MKIVESDSFTASDISALHVATLDSICEDLELALAVAEGSSLVQEVLSLLTKAREVAVEGHAIANLVMEEQQLLLEGAATDEQAAIEDDSDTDEEETDTEDDDKTGTADDTDTDDEGEIRMAVFLEDIICIMKDIDIRFRFDRDWKKIEAYVGSKIVIQSNSRAHDFVPRFMQMLPGPQEFGFGPFFFWIQLATHSTSSTRSLTLVAAVALPASSPSFCQRRPERREIPQRRGYETPPTTYPLLVCSAPLPRVGVPGQQIWLSGAEGRPAVLEGRGGARRAQPTALSWDTYRHIADLSHGKLQNNGVKMKMMVQLEVVQYGRHEASVSAF</sequence>
<evidence type="ECO:0000313" key="2">
    <source>
        <dbReference type="EnsemblPlants" id="LPERR11G12190.1"/>
    </source>
</evidence>
<proteinExistence type="predicted"/>
<protein>
    <submittedName>
        <fullName evidence="2">Uncharacterized protein</fullName>
    </submittedName>
</protein>
<evidence type="ECO:0000313" key="3">
    <source>
        <dbReference type="Proteomes" id="UP000032180"/>
    </source>
</evidence>
<keyword evidence="3" id="KW-1185">Reference proteome</keyword>
<dbReference type="Proteomes" id="UP000032180">
    <property type="component" value="Chromosome 11"/>
</dbReference>
<reference evidence="2" key="3">
    <citation type="submission" date="2015-04" db="UniProtKB">
        <authorList>
            <consortium name="EnsemblPlants"/>
        </authorList>
    </citation>
    <scope>IDENTIFICATION</scope>
</reference>
<organism evidence="2 3">
    <name type="scientific">Leersia perrieri</name>
    <dbReference type="NCBI Taxonomy" id="77586"/>
    <lineage>
        <taxon>Eukaryota</taxon>
        <taxon>Viridiplantae</taxon>
        <taxon>Streptophyta</taxon>
        <taxon>Embryophyta</taxon>
        <taxon>Tracheophyta</taxon>
        <taxon>Spermatophyta</taxon>
        <taxon>Magnoliopsida</taxon>
        <taxon>Liliopsida</taxon>
        <taxon>Poales</taxon>
        <taxon>Poaceae</taxon>
        <taxon>BOP clade</taxon>
        <taxon>Oryzoideae</taxon>
        <taxon>Oryzeae</taxon>
        <taxon>Oryzinae</taxon>
        <taxon>Leersia</taxon>
    </lineage>
</organism>
<dbReference type="EnsemblPlants" id="LPERR11G12190.1">
    <property type="protein sequence ID" value="LPERR11G12190.1"/>
    <property type="gene ID" value="LPERR11G12190"/>
</dbReference>
<feature type="compositionally biased region" description="Acidic residues" evidence="1">
    <location>
        <begin position="83"/>
        <end position="114"/>
    </location>
</feature>
<name>A0A0D9XSL7_9ORYZ</name>
<dbReference type="AlphaFoldDB" id="A0A0D9XSL7"/>
<reference evidence="3" key="2">
    <citation type="submission" date="2013-12" db="EMBL/GenBank/DDBJ databases">
        <authorList>
            <person name="Yu Y."/>
            <person name="Lee S."/>
            <person name="de Baynast K."/>
            <person name="Wissotski M."/>
            <person name="Liu L."/>
            <person name="Talag J."/>
            <person name="Goicoechea J."/>
            <person name="Angelova A."/>
            <person name="Jetty R."/>
            <person name="Kudrna D."/>
            <person name="Golser W."/>
            <person name="Rivera L."/>
            <person name="Zhang J."/>
            <person name="Wing R."/>
        </authorList>
    </citation>
    <scope>NUCLEOTIDE SEQUENCE</scope>
</reference>
<accession>A0A0D9XSL7</accession>
<dbReference type="HOGENOM" id="CLU_845581_0_0_1"/>
<evidence type="ECO:0000256" key="1">
    <source>
        <dbReference type="SAM" id="MobiDB-lite"/>
    </source>
</evidence>
<dbReference type="Gramene" id="LPERR11G12190.1">
    <property type="protein sequence ID" value="LPERR11G12190.1"/>
    <property type="gene ID" value="LPERR11G12190"/>
</dbReference>